<protein>
    <submittedName>
        <fullName evidence="1">Uncharacterized protein</fullName>
    </submittedName>
</protein>
<dbReference type="Proteomes" id="UP000283077">
    <property type="component" value="Unassembled WGS sequence"/>
</dbReference>
<reference evidence="1 2" key="1">
    <citation type="submission" date="2019-01" db="EMBL/GenBank/DDBJ databases">
        <authorList>
            <person name="Chen W.-M."/>
        </authorList>
    </citation>
    <scope>NUCLEOTIDE SEQUENCE [LARGE SCALE GENOMIC DNA]</scope>
    <source>
        <strain evidence="1 2">KYPC3</strain>
    </source>
</reference>
<evidence type="ECO:0000313" key="1">
    <source>
        <dbReference type="EMBL" id="RVU33379.1"/>
    </source>
</evidence>
<sequence length="91" mass="11018">MTLYWMRFYQMTGLEVSFCVSLLLWLSHERAAAKELLFWMAYSQSIKSRRMIFALRRMLPLEYIKEYLSGRVDITISNVREANFDLFYNEN</sequence>
<dbReference type="EMBL" id="SACS01000022">
    <property type="protein sequence ID" value="RVU33379.1"/>
    <property type="molecule type" value="Genomic_DNA"/>
</dbReference>
<dbReference type="RefSeq" id="WP_164852407.1">
    <property type="nucleotide sequence ID" value="NZ_SACS01000022.1"/>
</dbReference>
<organism evidence="1 2">
    <name type="scientific">Rheinheimera riviphila</name>
    <dbReference type="NCBI Taxonomy" id="1834037"/>
    <lineage>
        <taxon>Bacteria</taxon>
        <taxon>Pseudomonadati</taxon>
        <taxon>Pseudomonadota</taxon>
        <taxon>Gammaproteobacteria</taxon>
        <taxon>Chromatiales</taxon>
        <taxon>Chromatiaceae</taxon>
        <taxon>Rheinheimera</taxon>
    </lineage>
</organism>
<gene>
    <name evidence="1" type="ORF">EOE67_16775</name>
</gene>
<keyword evidence="2" id="KW-1185">Reference proteome</keyword>
<accession>A0A437QFP1</accession>
<dbReference type="AlphaFoldDB" id="A0A437QFP1"/>
<evidence type="ECO:0000313" key="2">
    <source>
        <dbReference type="Proteomes" id="UP000283077"/>
    </source>
</evidence>
<name>A0A437QFP1_9GAMM</name>
<proteinExistence type="predicted"/>
<comment type="caution">
    <text evidence="1">The sequence shown here is derived from an EMBL/GenBank/DDBJ whole genome shotgun (WGS) entry which is preliminary data.</text>
</comment>